<feature type="region of interest" description="Disordered" evidence="1">
    <location>
        <begin position="581"/>
        <end position="607"/>
    </location>
</feature>
<reference evidence="2" key="1">
    <citation type="journal article" date="2019" name="Sci. Rep.">
        <title>Draft genome of Tanacetum cinerariifolium, the natural source of mosquito coil.</title>
        <authorList>
            <person name="Yamashiro T."/>
            <person name="Shiraishi A."/>
            <person name="Satake H."/>
            <person name="Nakayama K."/>
        </authorList>
    </citation>
    <scope>NUCLEOTIDE SEQUENCE</scope>
</reference>
<name>A0A699GF03_TANCI</name>
<feature type="region of interest" description="Disordered" evidence="1">
    <location>
        <begin position="388"/>
        <end position="408"/>
    </location>
</feature>
<feature type="region of interest" description="Disordered" evidence="1">
    <location>
        <begin position="622"/>
        <end position="646"/>
    </location>
</feature>
<sequence>MSNAPLNDDEYDQLDDLLAASGPQAMDVAGLEGLLTAIAIGPTPIDQHAWLPLVWGGAAADSADAKAATALLLRHHAYMRTWMQKDPASFEPIYECGGAWTAEAWTAGFEAGMQLDAAAWDQLRATQPALLAPFARAGDDWEAGVTPAVIAINAHWHPAPADKGAKAAKGAYLGRRVLACRPQQVKRAALVDMVGQHADQRAGRQCVLDCKLWQEGNSTAALGKAHARLDGIADHRDRQLQFRVVGSAPQRPLLQLAAMGIAVMQAAERAQRARGQPRVAGRTGANDGVETVFDHIDHLLREIEVQRNGRILAHEVAQDGQEQLAHHWQADPQSPLRRHPRLGQFLAGRFDLGQDAAAALQEQRALGRERHAARAAVKQAHSHPAFEPGDAFADGGRRHAQQPAGRHETAGFRHLHEHRKAIQTVQARPHCGHHCPENCLAQLHRPGPRCPSCRPHAAGRPAGPGRRRVHHHPDRSAAGRPAAADGAQPGRVRSAGGTAGHHVRGRFAAGGDTAHRPHPAPAQAAVTAGRDCRLCRRQYRHLPGVEFHAHHGGALPGRRVGRHAVGAGGRVCGAHCPARPPRPGDRHCHGGHAAGAVAGSAGRHPAGQPDRLAPVLWRDHRPGRGADRLGPRAAARRAGPGAGADAVAGARIPGVRRAGDPVRGAGVRPGAQHPVHVYRAVPGHGRHGPAHRPGAAGVRPGVAGRNLDRGPADRPPSAPADDCQRAAVRAVRRHAQPVDGGARGVRRGGRVGPGLRRLAHAVPDCAQPRRRPRHRRRPGNAGHRLEPGHCRRRHGGRRAAGPSRRGRAVAGAAVAADPDPGGAAAPAWPARAGPAPARRPRSAAPPATWPAAPRPVPPAPHAPALRRDRARCGPAAAGAPPARGLRAPATAWCCRRRDRTARLRGAAVPSPTAAPRARPGTTARRRRSVPRGPGSGGRAWPARRPSRRCARPRPRRPPPGRQSGVARVGQVQATRGAVEQPVAEPVFQAGNGLAHGRVGKTEALGGRREAAGLGDRHEARRLAVDRDSCHCRVRDCHDRVPDRRPAARAGARSPHFRHVRRPAGHAVCRRGDGGRAVPDGRAGPFRPQEIIHCHPRIVCRRQCAGRGGAQHLGAGHRAPAAGPGVARVLGHGQRYGRADCRSRQQRPRRVHRVPGHFGSHAVRHSAGHAGGGRHRLARRVRPAGRAVGRDRGPDGREHAHRASRRSGAAAHPGRRTQAPVLPGQRGPVGAGVYRHVHRLHLPGRAAGKNRRHRAESGGLVVDGLWRHRPVRQLARRPVGGPQAAGHDRPVLHDPGGRHGRHHRAGGPGRQCAVVCAGAGRVGDRQYGAVPDLPDPRDESSDRRPGAGRHHQCVGGQWRHRAGRGAGRPGHLVVGNRCGGLCGRCTGRARCHPNPAVATPRPAKLSGPSRLGHLRGGSARAGGAHLVGCRAAGQERVIGVVVFPLAVTPRQHDVVLQHPVAHDGHVVRPLVVVHHVGVRHVHLVGDQHAVVFRHHADRDAVVDAALDQGVAIDRQRFPWRVRNLASEAEAAGRIAFRAGVTLHEDAVEDAVFRIVDPMLVGDVGAGNADVHAADRDMAQAAGRRAHFFGRLGTDQLDQLGQRHGADQVIVVEAAAVGQRHRVLFRQHLHHVRVQFDLALDRAFDDLPQVRQRYPAAQPRGFHFGQRHGPDFFVVRNREVLGDAAAPHFIDEFLEALGALLARHATGLRRIGHIGRAVGAAVFHFFRVAHLLRLGDRHLGRAIAGLDRTHDALLDHGRRQAVQRALERIAGKHLLAVHPCLAHLPVLVIAQQDVIELEHVRVVREHDVARIVEREARVLDGTAPAAHGRVTLEQHRVRIAMVRGRQAGRTAADDQAADVVDGRTGAQRIDLVGLAIVGHLPCRAGILVDGQRRHVARQARRRVGRRALDQRLHAVGRAVPRGAGGHGAHAGSHVHALGGGQLQRRFAVGNEFGMVVADGDDVAVRHFHVGDRGADDRQLGRHVFQHLGGADVARRFIERERQQAHVPAGQELRQRLVRVEAFVDDAVKAQPRPRNIGVQRMGVAAVERLLEVHGVDAAREAMDVGVARALGFVKAGAAGEDQIGNTQQCALALQQLLGRIFKGRQFVHAVVHHQRRMQLGQQRQRHRGVEPHDRVFAIGHQVAEQRLQDGDLVVVEAAGVHRGVRLAHGDIGCRVVGAQVRRGLVEDRLLDEQHFIVLSQAGQQVLGALALALDEARAVLRHQLPRVRVRTVAVQIPQPAAVPMVFVLPVVAIDDGVKTDANHVRAQLAGQRGFAGHFADPHAASAAHVAGFGQQDRAAVALVQFQQLAVQALAARVGQVPPQARGRAGLPLVGVVVIGADDVQVARRAAQFRLAPAAQHVPCIELRCAGAVGLGLPLGPAGGCDHVDQRIAVHEAGAGRDGQDGVAAGQRGAHQLPLAFAGGAGVVHVLAIEHVHRQAPARERDFIDRRIHGGIAHVRRQVLGSGAAEAGEAGHELGRIDVDLGRPAVVAEGPADLDAQFLRRQQARVEHGKIEYPVALYQAPADRLAHGRDAELAQQQVVGAGARDVAVGSVHVQRAPAVVQVVGAFVTALPERGERGTALARSISGGIHVALFQGAALRVAALICSSGILGLRSALSRPLVSWKRVERLGRVGARITPGVVLGRIRVVGDAAELGEHDRLAAVRKTVERQDAPAGTTPVEQGVGLVLGLIAGAQPLRVAVVVVDAEDVGGGRFPAVVADHGAGGVEHARHVVQRFHRVAVGLHGGEVGHAPRFVERHPYDHARVAVVALDGFGPFAHQARHGQRTEGVGRRHFFPHQQAQLVGPVQVARVFDFLVLAHAVKTHGLGQFHVAPQSVVGRRRHQRLGPVALVQHQPQLVRPAVEHQAVARDRDRAQRRFVAGVVDAGVGQRDLAVGLLAHQHVHIVGQQFFAVPQAHLHRQPRLPGASDHDFATDLEAVEDRRPAQLVDVGGAHGFQPDRLPDAGGARIPDRMRFQLPVLLATGLGQVGGIVFHPHHQHLPVARCASHQGVGDVGRERRVAALVLGHQLSVEPDPGRIVDRAEVQQRAGAKVEFDVGEGAPVPDARMKAGVGKTAGGSFRGKRHGDGVRPWNVVAGTAVAAVVVEGQLPDAVERGPISPD</sequence>
<feature type="region of interest" description="Disordered" evidence="1">
    <location>
        <begin position="1276"/>
        <end position="1309"/>
    </location>
</feature>
<feature type="compositionally biased region" description="Low complexity" evidence="1">
    <location>
        <begin position="631"/>
        <end position="646"/>
    </location>
</feature>
<feature type="compositionally biased region" description="Low complexity" evidence="1">
    <location>
        <begin position="799"/>
        <end position="851"/>
    </location>
</feature>
<dbReference type="Pfam" id="PF03695">
    <property type="entry name" value="UPF0149"/>
    <property type="match status" value="1"/>
</dbReference>
<feature type="region of interest" description="Disordered" evidence="1">
    <location>
        <begin position="902"/>
        <end position="968"/>
    </location>
</feature>
<feature type="region of interest" description="Disordered" evidence="1">
    <location>
        <begin position="456"/>
        <end position="520"/>
    </location>
</feature>
<feature type="compositionally biased region" description="Low complexity" evidence="1">
    <location>
        <begin position="594"/>
        <end position="604"/>
    </location>
</feature>
<evidence type="ECO:0000256" key="1">
    <source>
        <dbReference type="SAM" id="MobiDB-lite"/>
    </source>
</evidence>
<dbReference type="SUPFAM" id="SSF101327">
    <property type="entry name" value="YgfB-like"/>
    <property type="match status" value="1"/>
</dbReference>
<dbReference type="InterPro" id="IPR036255">
    <property type="entry name" value="YgfB-like_sf"/>
</dbReference>
<feature type="compositionally biased region" description="Pro residues" evidence="1">
    <location>
        <begin position="852"/>
        <end position="861"/>
    </location>
</feature>
<dbReference type="Gene3D" id="1.20.120.740">
    <property type="entry name" value="YgfB uncharacterised protein family UPF0149, PF03695"/>
    <property type="match status" value="1"/>
</dbReference>
<dbReference type="EMBL" id="BKCJ010000006">
    <property type="protein sequence ID" value="GEU28443.1"/>
    <property type="molecule type" value="Genomic_DNA"/>
</dbReference>
<gene>
    <name evidence="2" type="ORF">Tci_000421</name>
</gene>
<feature type="compositionally biased region" description="Low complexity" evidence="1">
    <location>
        <begin position="476"/>
        <end position="491"/>
    </location>
</feature>
<feature type="compositionally biased region" description="Basic residues" evidence="1">
    <location>
        <begin position="1143"/>
        <end position="1154"/>
    </location>
</feature>
<evidence type="ECO:0000313" key="2">
    <source>
        <dbReference type="EMBL" id="GEU28443.1"/>
    </source>
</evidence>
<feature type="compositionally biased region" description="Basic residues" evidence="1">
    <location>
        <begin position="1345"/>
        <end position="1362"/>
    </location>
</feature>
<comment type="caution">
    <text evidence="2">The sequence shown here is derived from an EMBL/GenBank/DDBJ whole genome shotgun (WGS) entry which is preliminary data.</text>
</comment>
<organism evidence="2">
    <name type="scientific">Tanacetum cinerariifolium</name>
    <name type="common">Dalmatian daisy</name>
    <name type="synonym">Chrysanthemum cinerariifolium</name>
    <dbReference type="NCBI Taxonomy" id="118510"/>
    <lineage>
        <taxon>Eukaryota</taxon>
        <taxon>Viridiplantae</taxon>
        <taxon>Streptophyta</taxon>
        <taxon>Embryophyta</taxon>
        <taxon>Tracheophyta</taxon>
        <taxon>Spermatophyta</taxon>
        <taxon>Magnoliopsida</taxon>
        <taxon>eudicotyledons</taxon>
        <taxon>Gunneridae</taxon>
        <taxon>Pentapetalae</taxon>
        <taxon>asterids</taxon>
        <taxon>campanulids</taxon>
        <taxon>Asterales</taxon>
        <taxon>Asteraceae</taxon>
        <taxon>Asteroideae</taxon>
        <taxon>Anthemideae</taxon>
        <taxon>Anthemidinae</taxon>
        <taxon>Tanacetum</taxon>
    </lineage>
</organism>
<feature type="compositionally biased region" description="Basic residues" evidence="1">
    <location>
        <begin position="768"/>
        <end position="778"/>
    </location>
</feature>
<feature type="compositionally biased region" description="Low complexity" evidence="1">
    <location>
        <begin position="903"/>
        <end position="922"/>
    </location>
</feature>
<feature type="compositionally biased region" description="Low complexity" evidence="1">
    <location>
        <begin position="691"/>
        <end position="705"/>
    </location>
</feature>
<feature type="compositionally biased region" description="Basic and acidic residues" evidence="1">
    <location>
        <begin position="1285"/>
        <end position="1296"/>
    </location>
</feature>
<dbReference type="InterPro" id="IPR011978">
    <property type="entry name" value="YgfB-like"/>
</dbReference>
<feature type="compositionally biased region" description="Basic and acidic residues" evidence="1">
    <location>
        <begin position="1333"/>
        <end position="1344"/>
    </location>
</feature>
<feature type="compositionally biased region" description="Basic residues" evidence="1">
    <location>
        <begin position="944"/>
        <end position="958"/>
    </location>
</feature>
<proteinExistence type="predicted"/>
<feature type="compositionally biased region" description="Low complexity" evidence="1">
    <location>
        <begin position="719"/>
        <end position="729"/>
    </location>
</feature>
<feature type="region of interest" description="Disordered" evidence="1">
    <location>
        <begin position="1324"/>
        <end position="1365"/>
    </location>
</feature>
<dbReference type="NCBIfam" id="TIGR02292">
    <property type="entry name" value="ygfB_yecA"/>
    <property type="match status" value="1"/>
</dbReference>
<feature type="region of interest" description="Disordered" evidence="1">
    <location>
        <begin position="685"/>
        <end position="865"/>
    </location>
</feature>
<feature type="compositionally biased region" description="Basic and acidic residues" evidence="1">
    <location>
        <begin position="1187"/>
        <end position="1197"/>
    </location>
</feature>
<feature type="compositionally biased region" description="Basic residues" evidence="1">
    <location>
        <begin position="1161"/>
        <end position="1182"/>
    </location>
</feature>
<protein>
    <submittedName>
        <fullName evidence="2">Uncharacterized protein</fullName>
    </submittedName>
</protein>
<feature type="region of interest" description="Disordered" evidence="1">
    <location>
        <begin position="1135"/>
        <end position="1226"/>
    </location>
</feature>
<accession>A0A699GF03</accession>